<dbReference type="AlphaFoldDB" id="A0A923HT85"/>
<proteinExistence type="predicted"/>
<organism evidence="2 3">
    <name type="scientific">Undibacterium nitidum</name>
    <dbReference type="NCBI Taxonomy" id="2762298"/>
    <lineage>
        <taxon>Bacteria</taxon>
        <taxon>Pseudomonadati</taxon>
        <taxon>Pseudomonadota</taxon>
        <taxon>Betaproteobacteria</taxon>
        <taxon>Burkholderiales</taxon>
        <taxon>Oxalobacteraceae</taxon>
        <taxon>Undibacterium</taxon>
    </lineage>
</organism>
<dbReference type="EMBL" id="JACOFZ010000008">
    <property type="protein sequence ID" value="MBC3882905.1"/>
    <property type="molecule type" value="Genomic_DNA"/>
</dbReference>
<keyword evidence="3" id="KW-1185">Reference proteome</keyword>
<gene>
    <name evidence="2" type="ORF">H8K36_16050</name>
</gene>
<evidence type="ECO:0000313" key="3">
    <source>
        <dbReference type="Proteomes" id="UP000627446"/>
    </source>
</evidence>
<dbReference type="Gene3D" id="3.10.180.10">
    <property type="entry name" value="2,3-Dihydroxybiphenyl 1,2-Dioxygenase, domain 1"/>
    <property type="match status" value="1"/>
</dbReference>
<dbReference type="InterPro" id="IPR041581">
    <property type="entry name" value="Glyoxalase_6"/>
</dbReference>
<reference evidence="2" key="1">
    <citation type="submission" date="2020-08" db="EMBL/GenBank/DDBJ databases">
        <title>Novel species isolated from subtropical streams in China.</title>
        <authorList>
            <person name="Lu H."/>
        </authorList>
    </citation>
    <scope>NUCLEOTIDE SEQUENCE</scope>
    <source>
        <strain evidence="2">LX22W</strain>
    </source>
</reference>
<evidence type="ECO:0000259" key="1">
    <source>
        <dbReference type="Pfam" id="PF18029"/>
    </source>
</evidence>
<comment type="caution">
    <text evidence="2">The sequence shown here is derived from an EMBL/GenBank/DDBJ whole genome shotgun (WGS) entry which is preliminary data.</text>
</comment>
<dbReference type="SUPFAM" id="SSF54593">
    <property type="entry name" value="Glyoxalase/Bleomycin resistance protein/Dihydroxybiphenyl dioxygenase"/>
    <property type="match status" value="1"/>
</dbReference>
<accession>A0A923HT85</accession>
<dbReference type="InterPro" id="IPR029068">
    <property type="entry name" value="Glyas_Bleomycin-R_OHBP_Dase"/>
</dbReference>
<dbReference type="Pfam" id="PF18029">
    <property type="entry name" value="Glyoxalase_6"/>
    <property type="match status" value="1"/>
</dbReference>
<name>A0A923HT85_9BURK</name>
<feature type="domain" description="Glyoxalase-like" evidence="1">
    <location>
        <begin position="151"/>
        <end position="269"/>
    </location>
</feature>
<dbReference type="Proteomes" id="UP000627446">
    <property type="component" value="Unassembled WGS sequence"/>
</dbReference>
<evidence type="ECO:0000313" key="2">
    <source>
        <dbReference type="EMBL" id="MBC3882905.1"/>
    </source>
</evidence>
<sequence>MMNTTHIRPSEQVLLQRVRNQLIDYLEVASSFAEQRRYQAKSPQLQVPTEIIEQWADWVGPDWRESFKAPVFSTDELQAIEKFQTVWSGLHPRLPQPLPSLELIQAEALWEELRRAAALTYACFLRVGKMSESVEFVPSIPSHAAVVNAGVMIYAKDAQCLVQFYAAVLQLTECPEQSQPEHGLLVLQGAGLQVVIHAIPSAYAVDIEIQSPPVPREDSALKFFFSVRDLSHARDVAVEWGGSIAEQVWEAPGYRYCNGLDPEGNIFQLRQHQ</sequence>
<protein>
    <recommendedName>
        <fullName evidence="1">Glyoxalase-like domain-containing protein</fullName>
    </recommendedName>
</protein>
<dbReference type="RefSeq" id="WP_186917526.1">
    <property type="nucleotide sequence ID" value="NZ_JACOFZ010000008.1"/>
</dbReference>